<reference evidence="1 2" key="1">
    <citation type="submission" date="2015-04" db="EMBL/GenBank/DDBJ databases">
        <title>Complete genome sequence of Schizopora paradoxa KUC8140, a cosmopolitan wood degrader in East Asia.</title>
        <authorList>
            <consortium name="DOE Joint Genome Institute"/>
            <person name="Min B."/>
            <person name="Park H."/>
            <person name="Jang Y."/>
            <person name="Kim J.-J."/>
            <person name="Kim K.H."/>
            <person name="Pangilinan J."/>
            <person name="Lipzen A."/>
            <person name="Riley R."/>
            <person name="Grigoriev I.V."/>
            <person name="Spatafora J.W."/>
            <person name="Choi I.-G."/>
        </authorList>
    </citation>
    <scope>NUCLEOTIDE SEQUENCE [LARGE SCALE GENOMIC DNA]</scope>
    <source>
        <strain evidence="1 2">KUC8140</strain>
    </source>
</reference>
<keyword evidence="2" id="KW-1185">Reference proteome</keyword>
<organism evidence="1 2">
    <name type="scientific">Schizopora paradoxa</name>
    <dbReference type="NCBI Taxonomy" id="27342"/>
    <lineage>
        <taxon>Eukaryota</taxon>
        <taxon>Fungi</taxon>
        <taxon>Dikarya</taxon>
        <taxon>Basidiomycota</taxon>
        <taxon>Agaricomycotina</taxon>
        <taxon>Agaricomycetes</taxon>
        <taxon>Hymenochaetales</taxon>
        <taxon>Schizoporaceae</taxon>
        <taxon>Schizopora</taxon>
    </lineage>
</organism>
<dbReference type="Proteomes" id="UP000053477">
    <property type="component" value="Unassembled WGS sequence"/>
</dbReference>
<accession>A0A0H2R023</accession>
<dbReference type="EMBL" id="KQ086360">
    <property type="protein sequence ID" value="KLO05120.1"/>
    <property type="molecule type" value="Genomic_DNA"/>
</dbReference>
<gene>
    <name evidence="1" type="ORF">SCHPADRAFT_896513</name>
</gene>
<evidence type="ECO:0000313" key="2">
    <source>
        <dbReference type="Proteomes" id="UP000053477"/>
    </source>
</evidence>
<protein>
    <submittedName>
        <fullName evidence="1">Uncharacterized protein</fullName>
    </submittedName>
</protein>
<evidence type="ECO:0000313" key="1">
    <source>
        <dbReference type="EMBL" id="KLO05120.1"/>
    </source>
</evidence>
<dbReference type="InParanoid" id="A0A0H2R023"/>
<sequence>MTLSESREMIWTSSHNLWHGCIKKSRILDAKRLHGKDALEGKLRVVGENVRLKGRLNAAHGRSDDGVRFCLSFVKRRSSAHPLIHLQFPPSSNLIAFTWNSGHSQHVKIFAARAGGCMEALGVTAIYGIRETERGWRQVFRHDQEDDSPHRVRSRVLQPAIHPSIHPSSVADDEGRRTSTLSMSSEWSGALYNATWRQRKTLLTSESSSIVRKFSQPIHRYSTHLVESRIAQIEDVLSVQESASSSAVFVDMENF</sequence>
<name>A0A0H2R023_9AGAM</name>
<dbReference type="AlphaFoldDB" id="A0A0H2R023"/>
<proteinExistence type="predicted"/>